<feature type="transmembrane region" description="Helical" evidence="8">
    <location>
        <begin position="251"/>
        <end position="272"/>
    </location>
</feature>
<feature type="region of interest" description="Disordered" evidence="7">
    <location>
        <begin position="410"/>
        <end position="456"/>
    </location>
</feature>
<protein>
    <submittedName>
        <fullName evidence="10">Thiamine transporter SLC35F3 isoform X2</fullName>
    </submittedName>
</protein>
<keyword evidence="6 8" id="KW-0472">Membrane</keyword>
<sequence length="487" mass="52214">MKKHSPRVAPLTACGGPAVALTHAEGRARHDSPEPTRLEDETRDASEASSARCCCCCCCPGCPVRRAPPCSSRVLARVALGGLVSVSVAGCLVGASQLARLAFCKVSAPFFLAWFSTAWNVLLFPIYYAMHVLSHRGDKRSPIKVFRECLRLRGEEGVTARLFVKRAAPFCALWLATHYLYLLALRKLPPSDASALFCCNKAFVFLLSWIVLKDRFVGVRMVAAILAIAGIVMMVYVQYVDGFNHDSVVGVALAVGSASTSALYKILCKMLLGSATLGEASQFLSSLGLFDLLFVWVLPVALYFTHVEYWPSPAALPWGHVCGFACLLLVFNVLVNFGVVVTYPIFISLGVLLSVPGNAVTDALRSDVDFSAVRLNATLLICAAFVLLLLPSDWDEAVLRLLRRMRAARHPRAGRPARPATPGGRGPAPQQGERPHGTPRAAGTAPSASAAAEAAEAAAASHECHRMGECSSVMQAFRAAKLAKSAF</sequence>
<dbReference type="RefSeq" id="XP_032820712.1">
    <property type="nucleotide sequence ID" value="XM_032964821.1"/>
</dbReference>
<dbReference type="GeneID" id="116948299"/>
<comment type="subcellular location">
    <subcellularLocation>
        <location evidence="1">Membrane</location>
        <topology evidence="1">Multi-pass membrane protein</topology>
    </subcellularLocation>
</comment>
<gene>
    <name evidence="10" type="primary">SLC35F3</name>
</gene>
<keyword evidence="4 8" id="KW-0812">Transmembrane</keyword>
<dbReference type="Pfam" id="PF06027">
    <property type="entry name" value="SLC35F"/>
    <property type="match status" value="1"/>
</dbReference>
<evidence type="ECO:0000256" key="6">
    <source>
        <dbReference type="ARBA" id="ARBA00023136"/>
    </source>
</evidence>
<feature type="transmembrane region" description="Helical" evidence="8">
    <location>
        <begin position="316"/>
        <end position="334"/>
    </location>
</feature>
<evidence type="ECO:0000313" key="10">
    <source>
        <dbReference type="RefSeq" id="XP_032820712.1"/>
    </source>
</evidence>
<dbReference type="Proteomes" id="UP001318040">
    <property type="component" value="Chromosome 33"/>
</dbReference>
<feature type="transmembrane region" description="Helical" evidence="8">
    <location>
        <begin position="372"/>
        <end position="390"/>
    </location>
</feature>
<dbReference type="InterPro" id="IPR009262">
    <property type="entry name" value="SLC35_F1/F2/F6"/>
</dbReference>
<dbReference type="GO" id="GO:0016020">
    <property type="term" value="C:membrane"/>
    <property type="evidence" value="ECO:0007669"/>
    <property type="project" value="UniProtKB-SubCell"/>
</dbReference>
<feature type="transmembrane region" description="Helical" evidence="8">
    <location>
        <begin position="284"/>
        <end position="304"/>
    </location>
</feature>
<dbReference type="SUPFAM" id="SSF103481">
    <property type="entry name" value="Multidrug resistance efflux transporter EmrE"/>
    <property type="match status" value="1"/>
</dbReference>
<evidence type="ECO:0000256" key="4">
    <source>
        <dbReference type="ARBA" id="ARBA00022692"/>
    </source>
</evidence>
<evidence type="ECO:0000256" key="3">
    <source>
        <dbReference type="ARBA" id="ARBA00022448"/>
    </source>
</evidence>
<keyword evidence="9" id="KW-1185">Reference proteome</keyword>
<dbReference type="PANTHER" id="PTHR19346">
    <property type="entry name" value="SUGAR PHOSPHATE TRANSPORTER DOMAIN-CONTAINING PROTEIN"/>
    <property type="match status" value="1"/>
</dbReference>
<feature type="compositionally biased region" description="Low complexity" evidence="7">
    <location>
        <begin position="438"/>
        <end position="456"/>
    </location>
</feature>
<evidence type="ECO:0000256" key="5">
    <source>
        <dbReference type="ARBA" id="ARBA00022989"/>
    </source>
</evidence>
<feature type="transmembrane region" description="Helical" evidence="8">
    <location>
        <begin position="193"/>
        <end position="212"/>
    </location>
</feature>
<reference evidence="10" key="1">
    <citation type="submission" date="2025-08" db="UniProtKB">
        <authorList>
            <consortium name="RefSeq"/>
        </authorList>
    </citation>
    <scope>IDENTIFICATION</scope>
    <source>
        <tissue evidence="10">Sperm</tissue>
    </source>
</reference>
<evidence type="ECO:0000313" key="9">
    <source>
        <dbReference type="Proteomes" id="UP001318040"/>
    </source>
</evidence>
<dbReference type="InterPro" id="IPR026505">
    <property type="entry name" value="Solute_c_fam_35_mem_F3/F4"/>
</dbReference>
<feature type="transmembrane region" description="Helical" evidence="8">
    <location>
        <begin position="163"/>
        <end position="181"/>
    </location>
</feature>
<keyword evidence="3" id="KW-0813">Transport</keyword>
<organism evidence="9 10">
    <name type="scientific">Petromyzon marinus</name>
    <name type="common">Sea lamprey</name>
    <dbReference type="NCBI Taxonomy" id="7757"/>
    <lineage>
        <taxon>Eukaryota</taxon>
        <taxon>Metazoa</taxon>
        <taxon>Chordata</taxon>
        <taxon>Craniata</taxon>
        <taxon>Vertebrata</taxon>
        <taxon>Cyclostomata</taxon>
        <taxon>Hyperoartia</taxon>
        <taxon>Petromyzontiformes</taxon>
        <taxon>Petromyzontidae</taxon>
        <taxon>Petromyzon</taxon>
    </lineage>
</organism>
<feature type="transmembrane region" description="Helical" evidence="8">
    <location>
        <begin position="111"/>
        <end position="130"/>
    </location>
</feature>
<evidence type="ECO:0000256" key="8">
    <source>
        <dbReference type="SAM" id="Phobius"/>
    </source>
</evidence>
<dbReference type="Gene3D" id="1.10.3730.20">
    <property type="match status" value="1"/>
</dbReference>
<dbReference type="PANTHER" id="PTHR19346:SF4">
    <property type="entry name" value="SUGAR PHOSPHATE TRANSPORTER DOMAIN-CONTAINING PROTEIN"/>
    <property type="match status" value="1"/>
</dbReference>
<comment type="similarity">
    <text evidence="2">Belongs to the SLC35F solute transporter family.</text>
</comment>
<accession>A0AAJ7TQC6</accession>
<feature type="transmembrane region" description="Helical" evidence="8">
    <location>
        <begin position="74"/>
        <end position="99"/>
    </location>
</feature>
<dbReference type="GO" id="GO:0022857">
    <property type="term" value="F:transmembrane transporter activity"/>
    <property type="evidence" value="ECO:0007669"/>
    <property type="project" value="InterPro"/>
</dbReference>
<keyword evidence="5 8" id="KW-1133">Transmembrane helix</keyword>
<name>A0AAJ7TQC6_PETMA</name>
<dbReference type="CTD" id="148641"/>
<dbReference type="AlphaFoldDB" id="A0AAJ7TQC6"/>
<evidence type="ECO:0000256" key="1">
    <source>
        <dbReference type="ARBA" id="ARBA00004141"/>
    </source>
</evidence>
<evidence type="ECO:0000256" key="2">
    <source>
        <dbReference type="ARBA" id="ARBA00007863"/>
    </source>
</evidence>
<feature type="transmembrane region" description="Helical" evidence="8">
    <location>
        <begin position="219"/>
        <end position="239"/>
    </location>
</feature>
<dbReference type="InterPro" id="IPR037185">
    <property type="entry name" value="EmrE-like"/>
</dbReference>
<feature type="transmembrane region" description="Helical" evidence="8">
    <location>
        <begin position="341"/>
        <end position="360"/>
    </location>
</feature>
<evidence type="ECO:0000256" key="7">
    <source>
        <dbReference type="SAM" id="MobiDB-lite"/>
    </source>
</evidence>
<proteinExistence type="inferred from homology"/>